<proteinExistence type="predicted"/>
<dbReference type="EMBL" id="UYWY01019605">
    <property type="protein sequence ID" value="VDM38378.1"/>
    <property type="molecule type" value="Genomic_DNA"/>
</dbReference>
<reference evidence="1 2" key="2">
    <citation type="submission" date="2018-11" db="EMBL/GenBank/DDBJ databases">
        <authorList>
            <consortium name="Pathogen Informatics"/>
        </authorList>
    </citation>
    <scope>NUCLEOTIDE SEQUENCE [LARGE SCALE GENOMIC DNA]</scope>
</reference>
<organism evidence="2 3">
    <name type="scientific">Toxocara canis</name>
    <name type="common">Canine roundworm</name>
    <dbReference type="NCBI Taxonomy" id="6265"/>
    <lineage>
        <taxon>Eukaryota</taxon>
        <taxon>Metazoa</taxon>
        <taxon>Ecdysozoa</taxon>
        <taxon>Nematoda</taxon>
        <taxon>Chromadorea</taxon>
        <taxon>Rhabditida</taxon>
        <taxon>Spirurina</taxon>
        <taxon>Ascaridomorpha</taxon>
        <taxon>Ascaridoidea</taxon>
        <taxon>Toxocaridae</taxon>
        <taxon>Toxocara</taxon>
    </lineage>
</organism>
<dbReference type="WBParaSite" id="TCNE_0000705701-mRNA-1">
    <property type="protein sequence ID" value="TCNE_0000705701-mRNA-1"/>
    <property type="gene ID" value="TCNE_0000705701"/>
</dbReference>
<evidence type="ECO:0000313" key="1">
    <source>
        <dbReference type="EMBL" id="VDM38378.1"/>
    </source>
</evidence>
<reference evidence="3" key="1">
    <citation type="submission" date="2016-06" db="UniProtKB">
        <authorList>
            <consortium name="WormBaseParasite"/>
        </authorList>
    </citation>
    <scope>IDENTIFICATION</scope>
</reference>
<keyword evidence="2" id="KW-1185">Reference proteome</keyword>
<dbReference type="AlphaFoldDB" id="A0A183UEY7"/>
<evidence type="ECO:0000313" key="2">
    <source>
        <dbReference type="Proteomes" id="UP000050794"/>
    </source>
</evidence>
<dbReference type="Proteomes" id="UP000050794">
    <property type="component" value="Unassembled WGS sequence"/>
</dbReference>
<sequence length="33" mass="4116">MERANLMIKKLVIRLLEKDQQIEYLRRKLQTML</sequence>
<evidence type="ECO:0000313" key="3">
    <source>
        <dbReference type="WBParaSite" id="TCNE_0000705701-mRNA-1"/>
    </source>
</evidence>
<protein>
    <submittedName>
        <fullName evidence="3">Transposase</fullName>
    </submittedName>
</protein>
<name>A0A183UEY7_TOXCA</name>
<accession>A0A183UEY7</accession>
<gene>
    <name evidence="1" type="ORF">TCNE_LOCUS7057</name>
</gene>